<gene>
    <name evidence="3" type="primary">set5_5</name>
    <name evidence="3" type="ORF">LCER1_G005259</name>
</gene>
<organism evidence="3 4">
    <name type="scientific">Lachnellula cervina</name>
    <dbReference type="NCBI Taxonomy" id="1316786"/>
    <lineage>
        <taxon>Eukaryota</taxon>
        <taxon>Fungi</taxon>
        <taxon>Dikarya</taxon>
        <taxon>Ascomycota</taxon>
        <taxon>Pezizomycotina</taxon>
        <taxon>Leotiomycetes</taxon>
        <taxon>Helotiales</taxon>
        <taxon>Lachnaceae</taxon>
        <taxon>Lachnellula</taxon>
    </lineage>
</organism>
<comment type="caution">
    <text evidence="3">The sequence shown here is derived from an EMBL/GenBank/DDBJ whole genome shotgun (WGS) entry which is preliminary data.</text>
</comment>
<dbReference type="Proteomes" id="UP000481288">
    <property type="component" value="Unassembled WGS sequence"/>
</dbReference>
<reference evidence="3 4" key="1">
    <citation type="submission" date="2018-05" db="EMBL/GenBank/DDBJ databases">
        <title>Whole genome sequencing for identification of molecular markers to develop diagnostic detection tools for the regulated plant pathogen Lachnellula willkommii.</title>
        <authorList>
            <person name="Giroux E."/>
            <person name="Bilodeau G."/>
        </authorList>
    </citation>
    <scope>NUCLEOTIDE SEQUENCE [LARGE SCALE GENOMIC DNA]</scope>
    <source>
        <strain evidence="3 4">CBS 625.97</strain>
    </source>
</reference>
<evidence type="ECO:0000313" key="4">
    <source>
        <dbReference type="Proteomes" id="UP000481288"/>
    </source>
</evidence>
<dbReference type="Pfam" id="PF00856">
    <property type="entry name" value="SET"/>
    <property type="match status" value="1"/>
</dbReference>
<dbReference type="PANTHER" id="PTHR47332:SF4">
    <property type="entry name" value="SET DOMAIN-CONTAINING PROTEIN 5"/>
    <property type="match status" value="1"/>
</dbReference>
<evidence type="ECO:0000256" key="1">
    <source>
        <dbReference type="SAM" id="MobiDB-lite"/>
    </source>
</evidence>
<dbReference type="EMBL" id="QGMG01000670">
    <property type="protein sequence ID" value="TVY52135.1"/>
    <property type="molecule type" value="Genomic_DNA"/>
</dbReference>
<name>A0A7D8YZP1_9HELO</name>
<evidence type="ECO:0000313" key="3">
    <source>
        <dbReference type="EMBL" id="TVY52135.1"/>
    </source>
</evidence>
<dbReference type="OrthoDB" id="265717at2759"/>
<dbReference type="PROSITE" id="PS50280">
    <property type="entry name" value="SET"/>
    <property type="match status" value="1"/>
</dbReference>
<feature type="domain" description="SET" evidence="2">
    <location>
        <begin position="72"/>
        <end position="206"/>
    </location>
</feature>
<dbReference type="InterPro" id="IPR053185">
    <property type="entry name" value="SET_domain_protein"/>
</dbReference>
<dbReference type="InterPro" id="IPR046341">
    <property type="entry name" value="SET_dom_sf"/>
</dbReference>
<dbReference type="CDD" id="cd20071">
    <property type="entry name" value="SET_SMYD"/>
    <property type="match status" value="1"/>
</dbReference>
<accession>A0A7D8YZP1</accession>
<dbReference type="AlphaFoldDB" id="A0A7D8YZP1"/>
<proteinExistence type="predicted"/>
<dbReference type="Gene3D" id="2.170.270.10">
    <property type="entry name" value="SET domain"/>
    <property type="match status" value="1"/>
</dbReference>
<dbReference type="SUPFAM" id="SSF82199">
    <property type="entry name" value="SET domain"/>
    <property type="match status" value="1"/>
</dbReference>
<feature type="region of interest" description="Disordered" evidence="1">
    <location>
        <begin position="1"/>
        <end position="34"/>
    </location>
</feature>
<dbReference type="PANTHER" id="PTHR47332">
    <property type="entry name" value="SET DOMAIN-CONTAINING PROTEIN 5"/>
    <property type="match status" value="1"/>
</dbReference>
<dbReference type="SMART" id="SM00317">
    <property type="entry name" value="SET"/>
    <property type="match status" value="1"/>
</dbReference>
<keyword evidence="4" id="KW-1185">Reference proteome</keyword>
<sequence>MDPRLIPLPQSPRPTDLLSSQLPTPNSSPPPSPQFSFLSPAARAWFLSTMATAPEELVRPSPPTPQPLFSNDFFEVRSSPKKGMGAFALADIPEGTVIMTEEPLFRTSPVQIFWTYDALSDEQKRAYKQLACWTGVEDHKIPAIFTTNRFDTGDGIGGIFLESSRFNHACHPYATCTYRWDEAANLLTFTTIMDVKKGEEMTIAYTSKPETLKKNYGFDCDCPGCSKPEDLEEGAAGVVGGGEGTDGGGGGIVR</sequence>
<evidence type="ECO:0000259" key="2">
    <source>
        <dbReference type="PROSITE" id="PS50280"/>
    </source>
</evidence>
<protein>
    <submittedName>
        <fullName evidence="3">SET domain-containing protein 5</fullName>
    </submittedName>
</protein>
<dbReference type="InterPro" id="IPR001214">
    <property type="entry name" value="SET_dom"/>
</dbReference>